<name>A0AAV5I9U5_9ROSI</name>
<evidence type="ECO:0000256" key="1">
    <source>
        <dbReference type="SAM" id="MobiDB-lite"/>
    </source>
</evidence>
<dbReference type="Proteomes" id="UP001054252">
    <property type="component" value="Unassembled WGS sequence"/>
</dbReference>
<feature type="domain" description="TmcB/TmcC TPR repeats" evidence="2">
    <location>
        <begin position="158"/>
        <end position="201"/>
    </location>
</feature>
<dbReference type="InterPro" id="IPR057352">
    <property type="entry name" value="TPR_TmcB/C"/>
</dbReference>
<evidence type="ECO:0000259" key="2">
    <source>
        <dbReference type="Pfam" id="PF25474"/>
    </source>
</evidence>
<evidence type="ECO:0000313" key="3">
    <source>
        <dbReference type="EMBL" id="GKU95772.1"/>
    </source>
</evidence>
<dbReference type="PANTHER" id="PTHR26312">
    <property type="entry name" value="TETRATRICOPEPTIDE REPEAT PROTEIN 5"/>
    <property type="match status" value="1"/>
</dbReference>
<feature type="compositionally biased region" description="Polar residues" evidence="1">
    <location>
        <begin position="37"/>
        <end position="49"/>
    </location>
</feature>
<dbReference type="EMBL" id="BPVZ01000009">
    <property type="protein sequence ID" value="GKU95772.1"/>
    <property type="molecule type" value="Genomic_DNA"/>
</dbReference>
<dbReference type="PANTHER" id="PTHR26312:SF123">
    <property type="entry name" value="TETRATRICOPEPTIDE REPEAT (TPR)-LIKE SUPERFAMILY PROTEIN"/>
    <property type="match status" value="1"/>
</dbReference>
<evidence type="ECO:0000313" key="4">
    <source>
        <dbReference type="Proteomes" id="UP001054252"/>
    </source>
</evidence>
<accession>A0AAV5I9U5</accession>
<dbReference type="AlphaFoldDB" id="A0AAV5I9U5"/>
<dbReference type="SUPFAM" id="SSF48452">
    <property type="entry name" value="TPR-like"/>
    <property type="match status" value="1"/>
</dbReference>
<feature type="region of interest" description="Disordered" evidence="1">
    <location>
        <begin position="14"/>
        <end position="50"/>
    </location>
</feature>
<dbReference type="Pfam" id="PF25474">
    <property type="entry name" value="TPR_TmcB"/>
    <property type="match status" value="1"/>
</dbReference>
<dbReference type="Gene3D" id="1.25.40.10">
    <property type="entry name" value="Tetratricopeptide repeat domain"/>
    <property type="match status" value="1"/>
</dbReference>
<proteinExistence type="predicted"/>
<dbReference type="InterPro" id="IPR011990">
    <property type="entry name" value="TPR-like_helical_dom_sf"/>
</dbReference>
<reference evidence="3 4" key="1">
    <citation type="journal article" date="2021" name="Commun. Biol.">
        <title>The genome of Shorea leprosula (Dipterocarpaceae) highlights the ecological relevance of drought in aseasonal tropical rainforests.</title>
        <authorList>
            <person name="Ng K.K.S."/>
            <person name="Kobayashi M.J."/>
            <person name="Fawcett J.A."/>
            <person name="Hatakeyama M."/>
            <person name="Paape T."/>
            <person name="Ng C.H."/>
            <person name="Ang C.C."/>
            <person name="Tnah L.H."/>
            <person name="Lee C.T."/>
            <person name="Nishiyama T."/>
            <person name="Sese J."/>
            <person name="O'Brien M.J."/>
            <person name="Copetti D."/>
            <person name="Mohd Noor M.I."/>
            <person name="Ong R.C."/>
            <person name="Putra M."/>
            <person name="Sireger I.Z."/>
            <person name="Indrioko S."/>
            <person name="Kosugi Y."/>
            <person name="Izuno A."/>
            <person name="Isagi Y."/>
            <person name="Lee S.L."/>
            <person name="Shimizu K.K."/>
        </authorList>
    </citation>
    <scope>NUCLEOTIDE SEQUENCE [LARGE SCALE GENOMIC DNA]</scope>
    <source>
        <strain evidence="3">214</strain>
    </source>
</reference>
<organism evidence="3 4">
    <name type="scientific">Rubroshorea leprosula</name>
    <dbReference type="NCBI Taxonomy" id="152421"/>
    <lineage>
        <taxon>Eukaryota</taxon>
        <taxon>Viridiplantae</taxon>
        <taxon>Streptophyta</taxon>
        <taxon>Embryophyta</taxon>
        <taxon>Tracheophyta</taxon>
        <taxon>Spermatophyta</taxon>
        <taxon>Magnoliopsida</taxon>
        <taxon>eudicotyledons</taxon>
        <taxon>Gunneridae</taxon>
        <taxon>Pentapetalae</taxon>
        <taxon>rosids</taxon>
        <taxon>malvids</taxon>
        <taxon>Malvales</taxon>
        <taxon>Dipterocarpaceae</taxon>
        <taxon>Rubroshorea</taxon>
    </lineage>
</organism>
<keyword evidence="4" id="KW-1185">Reference proteome</keyword>
<gene>
    <name evidence="3" type="ORF">SLEP1_g9092</name>
</gene>
<protein>
    <recommendedName>
        <fullName evidence="2">TmcB/TmcC TPR repeats domain-containing protein</fullName>
    </recommendedName>
</protein>
<sequence>MNFVLLRSGSVPVRSPALPGSPKVHLSRHDTGVFSGERNSGSSKNSLHLETNGRKDRVLIRRAMSEETDVFQPESTGRSRCSKSAIPEEEHVADVEVDDFLSLKRKAGDWPSYAPIRPDNRIPIEEFGFSGNGIGRSGNDQGKPGDGCGDGRFGDRSKIGNYYREMLKLNPGDSLLLRNYGKYLHEVENNVEKAEEYYGRAILASPGDGEVLSLYGKLIWETQKDEDRAKAYFDRAVFASPDDCMVLGSYAHFMWEAEEEEEEEEEAEVSQTKVAAF</sequence>
<comment type="caution">
    <text evidence="3">The sequence shown here is derived from an EMBL/GenBank/DDBJ whole genome shotgun (WGS) entry which is preliminary data.</text>
</comment>